<evidence type="ECO:0000256" key="1">
    <source>
        <dbReference type="ARBA" id="ARBA00006227"/>
    </source>
</evidence>
<dbReference type="GO" id="GO:0005762">
    <property type="term" value="C:mitochondrial large ribosomal subunit"/>
    <property type="evidence" value="ECO:0007669"/>
    <property type="project" value="TreeGrafter"/>
</dbReference>
<dbReference type="InterPro" id="IPR036899">
    <property type="entry name" value="Ribosomal_uL13_sf"/>
</dbReference>
<sequence length="216" mass="24611">MSYKFTGGMSHIRNVVTEGLRYRLVDARGEVVGRLASRLSILLQGKDKPTYQPHKSEGDVVVVVNAAEVTLTGRKMDQKKYYRHTGYVGGLVERTAREMMNQEPTFVLRKAVERMLPKNKLRREIMRKLRVFPGERHAFEEHELVPFEMPPRAIRKKKTPIVDVPDGFQPMNPEQHRRDVALASNSDAAREALHIRSEAMRAAREGSAGDVFDESS</sequence>
<dbReference type="GO" id="GO:0017148">
    <property type="term" value="P:negative regulation of translation"/>
    <property type="evidence" value="ECO:0007669"/>
    <property type="project" value="TreeGrafter"/>
</dbReference>
<accession>A0A7S0NIS2</accession>
<proteinExistence type="inferred from homology"/>
<evidence type="ECO:0008006" key="5">
    <source>
        <dbReference type="Google" id="ProtNLM"/>
    </source>
</evidence>
<dbReference type="PANTHER" id="PTHR11545">
    <property type="entry name" value="RIBOSOMAL PROTEIN L13"/>
    <property type="match status" value="1"/>
</dbReference>
<dbReference type="PANTHER" id="PTHR11545:SF2">
    <property type="entry name" value="LARGE RIBOSOMAL SUBUNIT PROTEIN UL13M"/>
    <property type="match status" value="1"/>
</dbReference>
<dbReference type="Pfam" id="PF00572">
    <property type="entry name" value="Ribosomal_L13"/>
    <property type="match status" value="1"/>
</dbReference>
<dbReference type="AlphaFoldDB" id="A0A7S0NIS2"/>
<dbReference type="HAMAP" id="MF_01366">
    <property type="entry name" value="Ribosomal_uL13"/>
    <property type="match status" value="1"/>
</dbReference>
<reference evidence="4" key="1">
    <citation type="submission" date="2021-01" db="EMBL/GenBank/DDBJ databases">
        <authorList>
            <person name="Corre E."/>
            <person name="Pelletier E."/>
            <person name="Niang G."/>
            <person name="Scheremetjew M."/>
            <person name="Finn R."/>
            <person name="Kale V."/>
            <person name="Holt S."/>
            <person name="Cochrane G."/>
            <person name="Meng A."/>
            <person name="Brown T."/>
            <person name="Cohen L."/>
        </authorList>
    </citation>
    <scope>NUCLEOTIDE SEQUENCE</scope>
    <source>
        <strain evidence="4">CCMP1723</strain>
    </source>
</reference>
<dbReference type="GO" id="GO:0003735">
    <property type="term" value="F:structural constituent of ribosome"/>
    <property type="evidence" value="ECO:0007669"/>
    <property type="project" value="InterPro"/>
</dbReference>
<dbReference type="InterPro" id="IPR005823">
    <property type="entry name" value="Ribosomal_uL13_bac-type"/>
</dbReference>
<evidence type="ECO:0000313" key="4">
    <source>
        <dbReference type="EMBL" id="CAD8515508.1"/>
    </source>
</evidence>
<protein>
    <recommendedName>
        <fullName evidence="5">50S ribosomal protein L13</fullName>
    </recommendedName>
</protein>
<dbReference type="Gene3D" id="3.90.1180.10">
    <property type="entry name" value="Ribosomal protein L13"/>
    <property type="match status" value="1"/>
</dbReference>
<gene>
    <name evidence="4" type="ORF">MCOM1403_LOCUS2933</name>
</gene>
<evidence type="ECO:0000256" key="2">
    <source>
        <dbReference type="ARBA" id="ARBA00022980"/>
    </source>
</evidence>
<dbReference type="SUPFAM" id="SSF52161">
    <property type="entry name" value="Ribosomal protein L13"/>
    <property type="match status" value="1"/>
</dbReference>
<dbReference type="InterPro" id="IPR005822">
    <property type="entry name" value="Ribosomal_uL13"/>
</dbReference>
<comment type="similarity">
    <text evidence="1">Belongs to the universal ribosomal protein uL13 family.</text>
</comment>
<dbReference type="GO" id="GO:0006412">
    <property type="term" value="P:translation"/>
    <property type="evidence" value="ECO:0007669"/>
    <property type="project" value="InterPro"/>
</dbReference>
<dbReference type="NCBIfam" id="TIGR01066">
    <property type="entry name" value="rplM_bact"/>
    <property type="match status" value="1"/>
</dbReference>
<organism evidence="4">
    <name type="scientific">Micromonas pusilla</name>
    <name type="common">Picoplanktonic green alga</name>
    <name type="synonym">Chromulina pusilla</name>
    <dbReference type="NCBI Taxonomy" id="38833"/>
    <lineage>
        <taxon>Eukaryota</taxon>
        <taxon>Viridiplantae</taxon>
        <taxon>Chlorophyta</taxon>
        <taxon>Mamiellophyceae</taxon>
        <taxon>Mamiellales</taxon>
        <taxon>Mamiellaceae</taxon>
        <taxon>Micromonas</taxon>
    </lineage>
</organism>
<dbReference type="EMBL" id="HBEQ01003772">
    <property type="protein sequence ID" value="CAD8515508.1"/>
    <property type="molecule type" value="Transcribed_RNA"/>
</dbReference>
<name>A0A7S0NIS2_MICPS</name>
<evidence type="ECO:0000256" key="3">
    <source>
        <dbReference type="ARBA" id="ARBA00023274"/>
    </source>
</evidence>
<dbReference type="CDD" id="cd00392">
    <property type="entry name" value="Ribosomal_L13"/>
    <property type="match status" value="1"/>
</dbReference>
<dbReference type="GO" id="GO:0003729">
    <property type="term" value="F:mRNA binding"/>
    <property type="evidence" value="ECO:0007669"/>
    <property type="project" value="TreeGrafter"/>
</dbReference>
<keyword evidence="2" id="KW-0689">Ribosomal protein</keyword>
<keyword evidence="3" id="KW-0687">Ribonucleoprotein</keyword>